<gene>
    <name evidence="1" type="ORF">B6S12_08910</name>
</gene>
<proteinExistence type="predicted"/>
<dbReference type="RefSeq" id="WP_111230452.1">
    <property type="nucleotide sequence ID" value="NZ_NBIU01000033.1"/>
</dbReference>
<evidence type="ECO:0000313" key="1">
    <source>
        <dbReference type="EMBL" id="PZT47462.1"/>
    </source>
</evidence>
<name>A0A2W6MSR3_9HELI</name>
<dbReference type="AlphaFoldDB" id="A0A2W6MSR3"/>
<dbReference type="EMBL" id="NBIU01000033">
    <property type="protein sequence ID" value="PZT47462.1"/>
    <property type="molecule type" value="Genomic_DNA"/>
</dbReference>
<dbReference type="PANTHER" id="PTHR35866">
    <property type="entry name" value="PUTATIVE-RELATED"/>
    <property type="match status" value="1"/>
</dbReference>
<sequence length="126" mass="14784">MLKQEGYRFSFDESKCKECGGKCCKGESGYVYLTLEDMQKIAEFLGMDFMEFTQKYIRKLVAGYSLLEKKEINGKGYACIFLNEEKGECEIYKVRPMQCRTFPFWQGFKQDYSELKNECMGIVDEI</sequence>
<dbReference type="InterPro" id="IPR005358">
    <property type="entry name" value="Puta_zinc/iron-chelating_dom"/>
</dbReference>
<organism evidence="1 2">
    <name type="scientific">Helicobacter valdiviensis</name>
    <dbReference type="NCBI Taxonomy" id="1458358"/>
    <lineage>
        <taxon>Bacteria</taxon>
        <taxon>Pseudomonadati</taxon>
        <taxon>Campylobacterota</taxon>
        <taxon>Epsilonproteobacteria</taxon>
        <taxon>Campylobacterales</taxon>
        <taxon>Helicobacteraceae</taxon>
        <taxon>Helicobacter</taxon>
    </lineage>
</organism>
<accession>A0A2W6MSR3</accession>
<keyword evidence="2" id="KW-1185">Reference proteome</keyword>
<evidence type="ECO:0000313" key="2">
    <source>
        <dbReference type="Proteomes" id="UP000249746"/>
    </source>
</evidence>
<comment type="caution">
    <text evidence="1">The sequence shown here is derived from an EMBL/GenBank/DDBJ whole genome shotgun (WGS) entry which is preliminary data.</text>
</comment>
<dbReference type="OrthoDB" id="9810361at2"/>
<reference evidence="1 2" key="1">
    <citation type="submission" date="2017-03" db="EMBL/GenBank/DDBJ databases">
        <title>Genomic and clinical evidence uncovers the enterohepatic species Helicobacter valdiviensis as a potential human intestinal pathogen.</title>
        <authorList>
            <person name="Fresia P."/>
            <person name="Jara R."/>
            <person name="Sierra R."/>
            <person name="Ferres I."/>
            <person name="Greif G."/>
            <person name="Iraola G."/>
            <person name="Collado L."/>
        </authorList>
    </citation>
    <scope>NUCLEOTIDE SEQUENCE [LARGE SCALE GENOMIC DNA]</scope>
    <source>
        <strain evidence="1 2">WBE14</strain>
    </source>
</reference>
<dbReference type="PANTHER" id="PTHR35866:SF1">
    <property type="entry name" value="YKGJ FAMILY CYSTEINE CLUSTER PROTEIN"/>
    <property type="match status" value="1"/>
</dbReference>
<dbReference type="Proteomes" id="UP000249746">
    <property type="component" value="Unassembled WGS sequence"/>
</dbReference>
<dbReference type="Pfam" id="PF03692">
    <property type="entry name" value="CxxCxxCC"/>
    <property type="match status" value="1"/>
</dbReference>
<protein>
    <submittedName>
        <fullName evidence="1">Zinc/iron-chelating domain-containing protein</fullName>
    </submittedName>
</protein>